<dbReference type="Pfam" id="PF03119">
    <property type="entry name" value="DNA_ligase_ZBD"/>
    <property type="match status" value="1"/>
</dbReference>
<dbReference type="AlphaFoldDB" id="X8DV83"/>
<dbReference type="InterPro" id="IPR001679">
    <property type="entry name" value="DNA_ligase"/>
</dbReference>
<reference evidence="16 17" key="1">
    <citation type="submission" date="2013-12" db="EMBL/GenBank/DDBJ databases">
        <authorList>
            <person name="Zelazny A."/>
            <person name="Olivier K."/>
            <person name="Holland S."/>
            <person name="Lenaerts A."/>
            <person name="Ordway D."/>
            <person name="DeGroote M.A."/>
            <person name="Parker T."/>
            <person name="Sizemore C."/>
            <person name="Tallon L.J."/>
            <person name="Sadzewicz L.K."/>
            <person name="Sengamalay N."/>
            <person name="Fraser C.M."/>
            <person name="Hine E."/>
            <person name="Shefchek K.A."/>
            <person name="Das S.P."/>
            <person name="Tettelin H."/>
        </authorList>
    </citation>
    <scope>NUCLEOTIDE SEQUENCE [LARGE SCALE GENOMIC DNA]</scope>
    <source>
        <strain evidence="16 17">1513</strain>
    </source>
</reference>
<dbReference type="EMBL" id="JAOJ01000002">
    <property type="protein sequence ID" value="EUA71901.1"/>
    <property type="molecule type" value="Genomic_DNA"/>
</dbReference>
<dbReference type="PANTHER" id="PTHR23389">
    <property type="entry name" value="CHROMOSOME TRANSMISSION FIDELITY FACTOR 18"/>
    <property type="match status" value="1"/>
</dbReference>
<evidence type="ECO:0000256" key="3">
    <source>
        <dbReference type="ARBA" id="ARBA00022598"/>
    </source>
</evidence>
<dbReference type="SMART" id="SM00532">
    <property type="entry name" value="LIGANc"/>
    <property type="match status" value="1"/>
</dbReference>
<evidence type="ECO:0000256" key="14">
    <source>
        <dbReference type="RuleBase" id="RU000618"/>
    </source>
</evidence>
<feature type="binding site" evidence="13">
    <location>
        <position position="435"/>
    </location>
    <ligand>
        <name>Zn(2+)</name>
        <dbReference type="ChEBI" id="CHEBI:29105"/>
    </ligand>
</feature>
<keyword evidence="8 13" id="KW-0460">Magnesium</keyword>
<feature type="domain" description="BRCT" evidence="15">
    <location>
        <begin position="599"/>
        <end position="681"/>
    </location>
</feature>
<dbReference type="PIRSF" id="PIRSF001604">
    <property type="entry name" value="LigA"/>
    <property type="match status" value="1"/>
</dbReference>
<dbReference type="InterPro" id="IPR013840">
    <property type="entry name" value="DNAligase_N"/>
</dbReference>
<keyword evidence="10 13" id="KW-0234">DNA repair</keyword>
<dbReference type="CDD" id="cd17748">
    <property type="entry name" value="BRCT_DNA_ligase_like"/>
    <property type="match status" value="1"/>
</dbReference>
<dbReference type="Gene3D" id="1.10.150.20">
    <property type="entry name" value="5' to 3' exonuclease, C-terminal subdomain"/>
    <property type="match status" value="2"/>
</dbReference>
<comment type="catalytic activity">
    <reaction evidence="11 13 14">
        <text>NAD(+) + (deoxyribonucleotide)n-3'-hydroxyl + 5'-phospho-(deoxyribonucleotide)m = (deoxyribonucleotide)n+m + AMP + beta-nicotinamide D-nucleotide.</text>
        <dbReference type="EC" id="6.5.1.2"/>
    </reaction>
</comment>
<accession>X8DV83</accession>
<dbReference type="Proteomes" id="UP000023351">
    <property type="component" value="Unassembled WGS sequence"/>
</dbReference>
<protein>
    <recommendedName>
        <fullName evidence="2 13">DNA ligase</fullName>
        <ecNumber evidence="1 13">6.5.1.2</ecNumber>
    </recommendedName>
    <alternativeName>
        <fullName evidence="13">Polydeoxyribonucleotide synthase [NAD(+)]</fullName>
    </alternativeName>
</protein>
<dbReference type="PANTHER" id="PTHR23389:SF9">
    <property type="entry name" value="DNA LIGASE"/>
    <property type="match status" value="1"/>
</dbReference>
<evidence type="ECO:0000256" key="10">
    <source>
        <dbReference type="ARBA" id="ARBA00023204"/>
    </source>
</evidence>
<dbReference type="InterPro" id="IPR004149">
    <property type="entry name" value="Znf_DNAligase_C4"/>
</dbReference>
<evidence type="ECO:0000313" key="17">
    <source>
        <dbReference type="Proteomes" id="UP000023351"/>
    </source>
</evidence>
<dbReference type="SUPFAM" id="SSF47781">
    <property type="entry name" value="RuvA domain 2-like"/>
    <property type="match status" value="1"/>
</dbReference>
<evidence type="ECO:0000256" key="2">
    <source>
        <dbReference type="ARBA" id="ARBA00013308"/>
    </source>
</evidence>
<feature type="binding site" evidence="13">
    <location>
        <position position="113"/>
    </location>
    <ligand>
        <name>NAD(+)</name>
        <dbReference type="ChEBI" id="CHEBI:57540"/>
    </ligand>
</feature>
<dbReference type="Gene3D" id="2.40.50.140">
    <property type="entry name" value="Nucleic acid-binding proteins"/>
    <property type="match status" value="1"/>
</dbReference>
<feature type="binding site" evidence="13">
    <location>
        <position position="292"/>
    </location>
    <ligand>
        <name>NAD(+)</name>
        <dbReference type="ChEBI" id="CHEBI:57540"/>
    </ligand>
</feature>
<dbReference type="FunFam" id="3.30.470.30:FF:000001">
    <property type="entry name" value="DNA ligase"/>
    <property type="match status" value="1"/>
</dbReference>
<evidence type="ECO:0000256" key="7">
    <source>
        <dbReference type="ARBA" id="ARBA00022833"/>
    </source>
</evidence>
<comment type="similarity">
    <text evidence="12 13">Belongs to the NAD-dependent DNA ligase family. LigA subfamily.</text>
</comment>
<dbReference type="FunFam" id="1.10.150.20:FF:000006">
    <property type="entry name" value="DNA ligase"/>
    <property type="match status" value="1"/>
</dbReference>
<evidence type="ECO:0000256" key="8">
    <source>
        <dbReference type="ARBA" id="ARBA00022842"/>
    </source>
</evidence>
<feature type="active site" description="N6-AMP-lysine intermediate" evidence="13">
    <location>
        <position position="115"/>
    </location>
</feature>
<dbReference type="Gene3D" id="1.10.287.610">
    <property type="entry name" value="Helix hairpin bin"/>
    <property type="match status" value="1"/>
</dbReference>
<dbReference type="PROSITE" id="PS01055">
    <property type="entry name" value="DNA_LIGASE_N1"/>
    <property type="match status" value="1"/>
</dbReference>
<dbReference type="FunFam" id="3.40.50.10190:FF:000054">
    <property type="entry name" value="DNA ligase"/>
    <property type="match status" value="1"/>
</dbReference>
<dbReference type="InterPro" id="IPR036420">
    <property type="entry name" value="BRCT_dom_sf"/>
</dbReference>
<keyword evidence="4 13" id="KW-0235">DNA replication</keyword>
<dbReference type="FunFam" id="2.40.50.140:FF:000012">
    <property type="entry name" value="DNA ligase"/>
    <property type="match status" value="1"/>
</dbReference>
<comment type="function">
    <text evidence="13">DNA ligase that catalyzes the formation of phosphodiester linkages between 5'-phosphoryl and 3'-hydroxyl groups in double-stranded DNA using NAD as a coenzyme and as the energy source for the reaction. It is essential for DNA replication and repair of damaged DNA.</text>
</comment>
<dbReference type="InterPro" id="IPR013839">
    <property type="entry name" value="DNAligase_adenylation"/>
</dbReference>
<evidence type="ECO:0000256" key="1">
    <source>
        <dbReference type="ARBA" id="ARBA00012722"/>
    </source>
</evidence>
<dbReference type="PATRIC" id="fig|1299321.3.peg.3738"/>
<feature type="binding site" evidence="13">
    <location>
        <begin position="33"/>
        <end position="37"/>
    </location>
    <ligand>
        <name>NAD(+)</name>
        <dbReference type="ChEBI" id="CHEBI:57540"/>
    </ligand>
</feature>
<dbReference type="Gene3D" id="3.40.50.10190">
    <property type="entry name" value="BRCT domain"/>
    <property type="match status" value="1"/>
</dbReference>
<evidence type="ECO:0000259" key="15">
    <source>
        <dbReference type="PROSITE" id="PS50172"/>
    </source>
</evidence>
<dbReference type="HAMAP" id="MF_01588">
    <property type="entry name" value="DNA_ligase_A"/>
    <property type="match status" value="1"/>
</dbReference>
<keyword evidence="6 13" id="KW-0227">DNA damage</keyword>
<keyword evidence="9 13" id="KW-0520">NAD</keyword>
<dbReference type="GO" id="GO:0006260">
    <property type="term" value="P:DNA replication"/>
    <property type="evidence" value="ECO:0007669"/>
    <property type="project" value="UniProtKB-KW"/>
</dbReference>
<comment type="caution">
    <text evidence="16">The sequence shown here is derived from an EMBL/GenBank/DDBJ whole genome shotgun (WGS) entry which is preliminary data.</text>
</comment>
<dbReference type="GO" id="GO:0003911">
    <property type="term" value="F:DNA ligase (NAD+) activity"/>
    <property type="evidence" value="ECO:0007669"/>
    <property type="project" value="UniProtKB-UniRule"/>
</dbReference>
<evidence type="ECO:0000256" key="11">
    <source>
        <dbReference type="ARBA" id="ARBA00034005"/>
    </source>
</evidence>
<dbReference type="Pfam" id="PF12826">
    <property type="entry name" value="HHH_2"/>
    <property type="match status" value="1"/>
</dbReference>
<evidence type="ECO:0000256" key="6">
    <source>
        <dbReference type="ARBA" id="ARBA00022763"/>
    </source>
</evidence>
<dbReference type="Pfam" id="PF03120">
    <property type="entry name" value="OB_DNA_ligase"/>
    <property type="match status" value="1"/>
</dbReference>
<organism evidence="16 17">
    <name type="scientific">Mycobacteroides abscessus subsp. bolletii 1513</name>
    <dbReference type="NCBI Taxonomy" id="1299321"/>
    <lineage>
        <taxon>Bacteria</taxon>
        <taxon>Bacillati</taxon>
        <taxon>Actinomycetota</taxon>
        <taxon>Actinomycetes</taxon>
        <taxon>Mycobacteriales</taxon>
        <taxon>Mycobacteriaceae</taxon>
        <taxon>Mycobacteroides</taxon>
        <taxon>Mycobacteroides abscessus</taxon>
    </lineage>
</organism>
<dbReference type="Pfam" id="PF00533">
    <property type="entry name" value="BRCT"/>
    <property type="match status" value="1"/>
</dbReference>
<keyword evidence="7 13" id="KW-0862">Zinc</keyword>
<dbReference type="InterPro" id="IPR018239">
    <property type="entry name" value="DNA_ligase_AS"/>
</dbReference>
<keyword evidence="5 13" id="KW-0479">Metal-binding</keyword>
<dbReference type="SMART" id="SM00292">
    <property type="entry name" value="BRCT"/>
    <property type="match status" value="1"/>
</dbReference>
<dbReference type="EC" id="6.5.1.2" evidence="1 13"/>
<sequence length="681" mass="74098">MDSDIQRQWGELAEEVRGHQFRYYVKDAPVISDGQFDELLRRLTALEEQYPELRTPDSPTQLVGGAGFVTEFRSVDHLERMLSLDNAFSSDELTAWDARVRGDIGEEPEYLCELKIDGVALSLVYENGVLVRGATRGDGRSGEDVTLNARTIEDVPERLAKSEKYPIPALLEVRGEVFFRLEDFEALNASLVEESKPPFANPRNSAAGSLRQKNPAITARRRLRMICHGLGRAEGFSPESLHDAYLALGEWGLPVSTHTTKVRGIAKVQERVNYWAEHRHDVEHEIDGVVVKVDTVALQRRLGSTSRAPRWAIAYKYPPEEATTELLDIRVSVGRTGRVTPFAYMTPVKVAGSTVSLATLHNASEVKRKGVLIGDTVVIRKAGDVIPEVLGPVADLRNGNEREFVMPTACPECGTTLAHEKEGDADIRCPNSRSCPAQLRERVFHVAGRGAFDIEALGYEAAIALLAAGVIEDEGDLFGLTADDLLRTDLFKTKSGALSANGARLLDNLDKAKQQPLWRVLVALSIRHVGPTAARALATEFGDLEAIEGASVEQLAAVEGVGATIAAAVVDWFTVDWHRAIVDKWRAAGVRTADERDDSIPRNLEGLSIVVTGSLPGFSRDEAKEAIIARGGKSASSVSKKTAFVVVGDSPGSKYDKAVELGVTILDEDGFRALLADGPPA</sequence>
<keyword evidence="13" id="KW-0464">Manganese</keyword>
<dbReference type="PROSITE" id="PS50172">
    <property type="entry name" value="BRCT"/>
    <property type="match status" value="1"/>
</dbReference>
<dbReference type="NCBIfam" id="NF005932">
    <property type="entry name" value="PRK07956.1"/>
    <property type="match status" value="1"/>
</dbReference>
<feature type="binding site" evidence="13">
    <location>
        <position position="429"/>
    </location>
    <ligand>
        <name>Zn(2+)</name>
        <dbReference type="ChEBI" id="CHEBI:29105"/>
    </ligand>
</feature>
<evidence type="ECO:0000256" key="5">
    <source>
        <dbReference type="ARBA" id="ARBA00022723"/>
    </source>
</evidence>
<feature type="binding site" evidence="13">
    <location>
        <position position="176"/>
    </location>
    <ligand>
        <name>NAD(+)</name>
        <dbReference type="ChEBI" id="CHEBI:57540"/>
    </ligand>
</feature>
<dbReference type="InterPro" id="IPR033136">
    <property type="entry name" value="DNA_ligase_CS"/>
</dbReference>
<dbReference type="InterPro" id="IPR004150">
    <property type="entry name" value="NAD_DNA_ligase_OB"/>
</dbReference>
<gene>
    <name evidence="13 16" type="primary">ligA</name>
    <name evidence="16" type="ORF">I540_3886</name>
</gene>
<dbReference type="Gene3D" id="6.20.10.30">
    <property type="match status" value="1"/>
</dbReference>
<dbReference type="InterPro" id="IPR041663">
    <property type="entry name" value="DisA/LigA_HHH"/>
</dbReference>
<dbReference type="InterPro" id="IPR001357">
    <property type="entry name" value="BRCT_dom"/>
</dbReference>
<feature type="binding site" evidence="13">
    <location>
        <position position="136"/>
    </location>
    <ligand>
        <name>NAD(+)</name>
        <dbReference type="ChEBI" id="CHEBI:57540"/>
    </ligand>
</feature>
<evidence type="ECO:0000313" key="16">
    <source>
        <dbReference type="EMBL" id="EUA71901.1"/>
    </source>
</evidence>
<keyword evidence="3 13" id="KW-0436">Ligase</keyword>
<feature type="binding site" evidence="13">
    <location>
        <begin position="83"/>
        <end position="84"/>
    </location>
    <ligand>
        <name>NAD(+)</name>
        <dbReference type="ChEBI" id="CHEBI:57540"/>
    </ligand>
</feature>
<dbReference type="SUPFAM" id="SSF50249">
    <property type="entry name" value="Nucleic acid-binding proteins"/>
    <property type="match status" value="1"/>
</dbReference>
<feature type="binding site" evidence="13">
    <location>
        <position position="413"/>
    </location>
    <ligand>
        <name>Zn(2+)</name>
        <dbReference type="ChEBI" id="CHEBI:29105"/>
    </ligand>
</feature>
<comment type="cofactor">
    <cofactor evidence="13">
        <name>Mg(2+)</name>
        <dbReference type="ChEBI" id="CHEBI:18420"/>
    </cofactor>
    <cofactor evidence="13">
        <name>Mn(2+)</name>
        <dbReference type="ChEBI" id="CHEBI:29035"/>
    </cofactor>
</comment>
<name>X8DV83_9MYCO</name>
<evidence type="ECO:0000256" key="4">
    <source>
        <dbReference type="ARBA" id="ARBA00022705"/>
    </source>
</evidence>
<dbReference type="NCBIfam" id="TIGR00575">
    <property type="entry name" value="dnlj"/>
    <property type="match status" value="1"/>
</dbReference>
<feature type="binding site" evidence="13">
    <location>
        <position position="410"/>
    </location>
    <ligand>
        <name>Zn(2+)</name>
        <dbReference type="ChEBI" id="CHEBI:29105"/>
    </ligand>
</feature>
<dbReference type="PROSITE" id="PS01056">
    <property type="entry name" value="DNA_LIGASE_N2"/>
    <property type="match status" value="1"/>
</dbReference>
<dbReference type="InterPro" id="IPR010994">
    <property type="entry name" value="RuvA_2-like"/>
</dbReference>
<proteinExistence type="inferred from homology"/>
<dbReference type="Gene3D" id="3.30.470.30">
    <property type="entry name" value="DNA ligase/mRNA capping enzyme"/>
    <property type="match status" value="1"/>
</dbReference>
<dbReference type="SUPFAM" id="SSF56091">
    <property type="entry name" value="DNA ligase/mRNA capping enzyme, catalytic domain"/>
    <property type="match status" value="1"/>
</dbReference>
<dbReference type="Pfam" id="PF01653">
    <property type="entry name" value="DNA_ligase_aden"/>
    <property type="match status" value="1"/>
</dbReference>
<dbReference type="GO" id="GO:0006281">
    <property type="term" value="P:DNA repair"/>
    <property type="evidence" value="ECO:0007669"/>
    <property type="project" value="UniProtKB-KW"/>
</dbReference>
<dbReference type="GO" id="GO:0046872">
    <property type="term" value="F:metal ion binding"/>
    <property type="evidence" value="ECO:0007669"/>
    <property type="project" value="UniProtKB-KW"/>
</dbReference>
<dbReference type="CDD" id="cd00114">
    <property type="entry name" value="LIGANc"/>
    <property type="match status" value="1"/>
</dbReference>
<evidence type="ECO:0000256" key="9">
    <source>
        <dbReference type="ARBA" id="ARBA00023027"/>
    </source>
</evidence>
<dbReference type="SUPFAM" id="SSF52113">
    <property type="entry name" value="BRCT domain"/>
    <property type="match status" value="1"/>
</dbReference>
<dbReference type="GO" id="GO:0005829">
    <property type="term" value="C:cytosol"/>
    <property type="evidence" value="ECO:0007669"/>
    <property type="project" value="TreeGrafter"/>
</dbReference>
<dbReference type="FunFam" id="1.10.287.610:FF:000002">
    <property type="entry name" value="DNA ligase"/>
    <property type="match status" value="1"/>
</dbReference>
<dbReference type="InterPro" id="IPR012340">
    <property type="entry name" value="NA-bd_OB-fold"/>
</dbReference>
<evidence type="ECO:0000256" key="13">
    <source>
        <dbReference type="HAMAP-Rule" id="MF_01588"/>
    </source>
</evidence>
<evidence type="ECO:0000256" key="12">
    <source>
        <dbReference type="ARBA" id="ARBA00060881"/>
    </source>
</evidence>
<feature type="binding site" evidence="13">
    <location>
        <position position="316"/>
    </location>
    <ligand>
        <name>NAD(+)</name>
        <dbReference type="ChEBI" id="CHEBI:57540"/>
    </ligand>
</feature>